<gene>
    <name evidence="16" type="ORF">INT48_000341</name>
</gene>
<dbReference type="Gene3D" id="3.40.50.410">
    <property type="entry name" value="von Willebrand factor, type A domain"/>
    <property type="match status" value="1"/>
</dbReference>
<evidence type="ECO:0000256" key="5">
    <source>
        <dbReference type="ARBA" id="ARBA00022490"/>
    </source>
</evidence>
<dbReference type="SUPFAM" id="SSF53300">
    <property type="entry name" value="vWA-like"/>
    <property type="match status" value="1"/>
</dbReference>
<keyword evidence="7" id="KW-0227">DNA damage</keyword>
<dbReference type="AlphaFoldDB" id="A0A8H7SQE7"/>
<dbReference type="CDD" id="cd21502">
    <property type="entry name" value="vWA_BABAM1"/>
    <property type="match status" value="1"/>
</dbReference>
<dbReference type="GO" id="GO:0051301">
    <property type="term" value="P:cell division"/>
    <property type="evidence" value="ECO:0007669"/>
    <property type="project" value="UniProtKB-KW"/>
</dbReference>
<dbReference type="GO" id="GO:0016604">
    <property type="term" value="C:nuclear body"/>
    <property type="evidence" value="ECO:0007669"/>
    <property type="project" value="TreeGrafter"/>
</dbReference>
<dbReference type="InterPro" id="IPR036465">
    <property type="entry name" value="vWFA_dom_sf"/>
</dbReference>
<evidence type="ECO:0000256" key="4">
    <source>
        <dbReference type="ARBA" id="ARBA00019437"/>
    </source>
</evidence>
<evidence type="ECO:0000256" key="15">
    <source>
        <dbReference type="ARBA" id="ARBA00031038"/>
    </source>
</evidence>
<sequence length="235" mass="27365">MDVIEIDDDESRFEFIEAKPRKIMFCIDTSAEMSEILNPSAKTGARDSNLYYSSRIETTQRFLKRYANMNEMIGNDKDEYGMITLTDVATWWYDFSPNVSSFNEEIGFLDSQVVEHYDTLELDIGSLFRTIEHYMDPNSFNHVIVIYGRADVMPEGNMQIVKEIRKSPNLTMDLIYLHDSTDSVQKIYDFWASLDSEIRPGWYYETGTYLGKDKMAKALCELISHPLQRGEQEML</sequence>
<keyword evidence="11" id="KW-0234">DNA repair</keyword>
<dbReference type="PANTHER" id="PTHR15660:SF1">
    <property type="entry name" value="BRISC AND BRCA1-A COMPLEX MEMBER 1"/>
    <property type="match status" value="1"/>
</dbReference>
<evidence type="ECO:0000256" key="14">
    <source>
        <dbReference type="ARBA" id="ARBA00030984"/>
    </source>
</evidence>
<keyword evidence="6" id="KW-0132">Cell division</keyword>
<dbReference type="GO" id="GO:0006325">
    <property type="term" value="P:chromatin organization"/>
    <property type="evidence" value="ECO:0007669"/>
    <property type="project" value="UniProtKB-KW"/>
</dbReference>
<dbReference type="GO" id="GO:0005737">
    <property type="term" value="C:cytoplasm"/>
    <property type="evidence" value="ECO:0007669"/>
    <property type="project" value="UniProtKB-SubCell"/>
</dbReference>
<keyword evidence="10" id="KW-0156">Chromatin regulator</keyword>
<keyword evidence="5" id="KW-0963">Cytoplasm</keyword>
<keyword evidence="8" id="KW-0498">Mitosis</keyword>
<evidence type="ECO:0000313" key="17">
    <source>
        <dbReference type="Proteomes" id="UP000613177"/>
    </source>
</evidence>
<dbReference type="PANTHER" id="PTHR15660">
    <property type="entry name" value="BRISC AND BRCA1-A COMPLEX MEMBER 1"/>
    <property type="match status" value="1"/>
</dbReference>
<name>A0A8H7SQE7_9FUNG</name>
<evidence type="ECO:0000256" key="3">
    <source>
        <dbReference type="ARBA" id="ARBA00010809"/>
    </source>
</evidence>
<accession>A0A8H7SQE7</accession>
<dbReference type="EMBL" id="JAEPRE010000043">
    <property type="protein sequence ID" value="KAG2234914.1"/>
    <property type="molecule type" value="Genomic_DNA"/>
</dbReference>
<keyword evidence="13" id="KW-0131">Cell cycle</keyword>
<evidence type="ECO:0000256" key="10">
    <source>
        <dbReference type="ARBA" id="ARBA00022853"/>
    </source>
</evidence>
<comment type="similarity">
    <text evidence="3">Belongs to the BABAM1 family.</text>
</comment>
<evidence type="ECO:0000256" key="12">
    <source>
        <dbReference type="ARBA" id="ARBA00023242"/>
    </source>
</evidence>
<evidence type="ECO:0000256" key="11">
    <source>
        <dbReference type="ARBA" id="ARBA00023204"/>
    </source>
</evidence>
<dbReference type="GO" id="GO:0006302">
    <property type="term" value="P:double-strand break repair"/>
    <property type="evidence" value="ECO:0007669"/>
    <property type="project" value="TreeGrafter"/>
</dbReference>
<evidence type="ECO:0000313" key="16">
    <source>
        <dbReference type="EMBL" id="KAG2234914.1"/>
    </source>
</evidence>
<evidence type="ECO:0000256" key="6">
    <source>
        <dbReference type="ARBA" id="ARBA00022618"/>
    </source>
</evidence>
<keyword evidence="17" id="KW-1185">Reference proteome</keyword>
<keyword evidence="12" id="KW-0539">Nucleus</keyword>
<evidence type="ECO:0000256" key="8">
    <source>
        <dbReference type="ARBA" id="ARBA00022776"/>
    </source>
</evidence>
<dbReference type="GO" id="GO:0070552">
    <property type="term" value="C:BRISC complex"/>
    <property type="evidence" value="ECO:0007669"/>
    <property type="project" value="InterPro"/>
</dbReference>
<keyword evidence="9" id="KW-0833">Ubl conjugation pathway</keyword>
<reference evidence="16" key="1">
    <citation type="submission" date="2021-01" db="EMBL/GenBank/DDBJ databases">
        <title>Metabolic potential, ecology and presence of endohyphal bacteria is reflected in genomic diversity of Mucoromycotina.</title>
        <authorList>
            <person name="Muszewska A."/>
            <person name="Okrasinska A."/>
            <person name="Steczkiewicz K."/>
            <person name="Drgas O."/>
            <person name="Orlowska M."/>
            <person name="Perlinska-Lenart U."/>
            <person name="Aleksandrzak-Piekarczyk T."/>
            <person name="Szatraj K."/>
            <person name="Zielenkiewicz U."/>
            <person name="Pilsyk S."/>
            <person name="Malc E."/>
            <person name="Mieczkowski P."/>
            <person name="Kruszewska J.S."/>
            <person name="Biernat P."/>
            <person name="Pawlowska J."/>
        </authorList>
    </citation>
    <scope>NUCLEOTIDE SEQUENCE</scope>
    <source>
        <strain evidence="16">WA0000018081</strain>
    </source>
</reference>
<comment type="caution">
    <text evidence="16">The sequence shown here is derived from an EMBL/GenBank/DDBJ whole genome shotgun (WGS) entry which is preliminary data.</text>
</comment>
<comment type="subcellular location">
    <subcellularLocation>
        <location evidence="2">Cytoplasm</location>
    </subcellularLocation>
    <subcellularLocation>
        <location evidence="1">Nucleus</location>
    </subcellularLocation>
</comment>
<dbReference type="OrthoDB" id="547311at2759"/>
<evidence type="ECO:0000256" key="13">
    <source>
        <dbReference type="ARBA" id="ARBA00023306"/>
    </source>
</evidence>
<proteinExistence type="inferred from homology"/>
<evidence type="ECO:0000256" key="1">
    <source>
        <dbReference type="ARBA" id="ARBA00004123"/>
    </source>
</evidence>
<evidence type="ECO:0000256" key="7">
    <source>
        <dbReference type="ARBA" id="ARBA00022763"/>
    </source>
</evidence>
<dbReference type="Proteomes" id="UP000613177">
    <property type="component" value="Unassembled WGS sequence"/>
</dbReference>
<evidence type="ECO:0000256" key="2">
    <source>
        <dbReference type="ARBA" id="ARBA00004496"/>
    </source>
</evidence>
<organism evidence="16 17">
    <name type="scientific">Thamnidium elegans</name>
    <dbReference type="NCBI Taxonomy" id="101142"/>
    <lineage>
        <taxon>Eukaryota</taxon>
        <taxon>Fungi</taxon>
        <taxon>Fungi incertae sedis</taxon>
        <taxon>Mucoromycota</taxon>
        <taxon>Mucoromycotina</taxon>
        <taxon>Mucoromycetes</taxon>
        <taxon>Mucorales</taxon>
        <taxon>Mucorineae</taxon>
        <taxon>Mucoraceae</taxon>
        <taxon>Thamnidium</taxon>
    </lineage>
</organism>
<dbReference type="GO" id="GO:0045739">
    <property type="term" value="P:positive regulation of DNA repair"/>
    <property type="evidence" value="ECO:0007669"/>
    <property type="project" value="InterPro"/>
</dbReference>
<dbReference type="GO" id="GO:0007095">
    <property type="term" value="P:mitotic G2 DNA damage checkpoint signaling"/>
    <property type="evidence" value="ECO:0007669"/>
    <property type="project" value="TreeGrafter"/>
</dbReference>
<protein>
    <recommendedName>
        <fullName evidence="4">BRISC and BRCA1-A complex member 1</fullName>
    </recommendedName>
    <alternativeName>
        <fullName evidence="14">Mediator of RAP80 interactions and targeting subunit of 40 kDa</fullName>
    </alternativeName>
    <alternativeName>
        <fullName evidence="15">New component of the BRCA1-A complex</fullName>
    </alternativeName>
</protein>
<dbReference type="InterPro" id="IPR026126">
    <property type="entry name" value="BABAM1"/>
</dbReference>
<evidence type="ECO:0000256" key="9">
    <source>
        <dbReference type="ARBA" id="ARBA00022786"/>
    </source>
</evidence>